<dbReference type="GO" id="GO:0006508">
    <property type="term" value="P:proteolysis"/>
    <property type="evidence" value="ECO:0007669"/>
    <property type="project" value="UniProtKB-KW"/>
</dbReference>
<keyword evidence="8 11" id="KW-0788">Thiol protease</keyword>
<evidence type="ECO:0000256" key="9">
    <source>
        <dbReference type="ARBA" id="ARBA00022833"/>
    </source>
</evidence>
<gene>
    <name evidence="16" type="ORF">PM001_LOCUS16120</name>
</gene>
<evidence type="ECO:0000259" key="13">
    <source>
        <dbReference type="PROSITE" id="PS50235"/>
    </source>
</evidence>
<evidence type="ECO:0000259" key="15">
    <source>
        <dbReference type="PROSITE" id="PS51283"/>
    </source>
</evidence>
<evidence type="ECO:0000256" key="1">
    <source>
        <dbReference type="ARBA" id="ARBA00000707"/>
    </source>
</evidence>
<evidence type="ECO:0000256" key="7">
    <source>
        <dbReference type="ARBA" id="ARBA00022801"/>
    </source>
</evidence>
<evidence type="ECO:0000256" key="3">
    <source>
        <dbReference type="ARBA" id="ARBA00022670"/>
    </source>
</evidence>
<dbReference type="SUPFAM" id="SSF143791">
    <property type="entry name" value="DUSP-like"/>
    <property type="match status" value="1"/>
</dbReference>
<evidence type="ECO:0000256" key="6">
    <source>
        <dbReference type="ARBA" id="ARBA00022786"/>
    </source>
</evidence>
<feature type="region of interest" description="Disordered" evidence="12">
    <location>
        <begin position="1"/>
        <end position="52"/>
    </location>
</feature>
<dbReference type="GO" id="GO:0016579">
    <property type="term" value="P:protein deubiquitination"/>
    <property type="evidence" value="ECO:0007669"/>
    <property type="project" value="InterPro"/>
</dbReference>
<dbReference type="Pfam" id="PF00443">
    <property type="entry name" value="UCH"/>
    <property type="match status" value="1"/>
</dbReference>
<dbReference type="PANTHER" id="PTHR21646:SF24">
    <property type="entry name" value="UBIQUITIN CARBOXYL-TERMINAL HYDROLASE"/>
    <property type="match status" value="1"/>
</dbReference>
<comment type="caution">
    <text evidence="16">The sequence shown here is derived from an EMBL/GenBank/DDBJ whole genome shotgun (WGS) entry which is preliminary data.</text>
</comment>
<dbReference type="PROSITE" id="PS50865">
    <property type="entry name" value="ZF_MYND_2"/>
    <property type="match status" value="1"/>
</dbReference>
<organism evidence="16 17">
    <name type="scientific">Peronospora matthiolae</name>
    <dbReference type="NCBI Taxonomy" id="2874970"/>
    <lineage>
        <taxon>Eukaryota</taxon>
        <taxon>Sar</taxon>
        <taxon>Stramenopiles</taxon>
        <taxon>Oomycota</taxon>
        <taxon>Peronosporomycetes</taxon>
        <taxon>Peronosporales</taxon>
        <taxon>Peronosporaceae</taxon>
        <taxon>Peronospora</taxon>
    </lineage>
</organism>
<dbReference type="InterPro" id="IPR035927">
    <property type="entry name" value="DUSP-like_sf"/>
</dbReference>
<dbReference type="Gene3D" id="6.10.140.2220">
    <property type="match status" value="1"/>
</dbReference>
<evidence type="ECO:0000313" key="16">
    <source>
        <dbReference type="EMBL" id="CAK7930970.1"/>
    </source>
</evidence>
<keyword evidence="5 10" id="KW-0863">Zinc-finger</keyword>
<dbReference type="InterPro" id="IPR001394">
    <property type="entry name" value="Peptidase_C19_UCH"/>
</dbReference>
<protein>
    <recommendedName>
        <fullName evidence="11">Ubiquitin carboxyl-terminal hydrolase</fullName>
        <ecNumber evidence="11">3.4.19.12</ecNumber>
    </recommendedName>
</protein>
<evidence type="ECO:0000256" key="5">
    <source>
        <dbReference type="ARBA" id="ARBA00022771"/>
    </source>
</evidence>
<evidence type="ECO:0000259" key="14">
    <source>
        <dbReference type="PROSITE" id="PS50865"/>
    </source>
</evidence>
<evidence type="ECO:0000256" key="4">
    <source>
        <dbReference type="ARBA" id="ARBA00022723"/>
    </source>
</evidence>
<accession>A0AAV1U8P2</accession>
<dbReference type="PROSITE" id="PS01360">
    <property type="entry name" value="ZF_MYND_1"/>
    <property type="match status" value="1"/>
</dbReference>
<dbReference type="Gene3D" id="3.30.2230.10">
    <property type="entry name" value="DUSP-like"/>
    <property type="match status" value="1"/>
</dbReference>
<evidence type="ECO:0000256" key="12">
    <source>
        <dbReference type="SAM" id="MobiDB-lite"/>
    </source>
</evidence>
<feature type="domain" description="USP" evidence="13">
    <location>
        <begin position="338"/>
        <end position="911"/>
    </location>
</feature>
<keyword evidence="6 11" id="KW-0833">Ubl conjugation pathway</keyword>
<evidence type="ECO:0000256" key="8">
    <source>
        <dbReference type="ARBA" id="ARBA00022807"/>
    </source>
</evidence>
<dbReference type="InterPro" id="IPR002893">
    <property type="entry name" value="Znf_MYND"/>
</dbReference>
<dbReference type="InterPro" id="IPR038765">
    <property type="entry name" value="Papain-like_cys_pep_sf"/>
</dbReference>
<evidence type="ECO:0000256" key="2">
    <source>
        <dbReference type="ARBA" id="ARBA00009085"/>
    </source>
</evidence>
<dbReference type="SUPFAM" id="SSF54001">
    <property type="entry name" value="Cysteine proteinases"/>
    <property type="match status" value="1"/>
</dbReference>
<dbReference type="GO" id="GO:0008270">
    <property type="term" value="F:zinc ion binding"/>
    <property type="evidence" value="ECO:0007669"/>
    <property type="project" value="UniProtKB-KW"/>
</dbReference>
<feature type="domain" description="MYND-type" evidence="14">
    <location>
        <begin position="275"/>
        <end position="313"/>
    </location>
</feature>
<dbReference type="EC" id="3.4.19.12" evidence="11"/>
<dbReference type="AlphaFoldDB" id="A0AAV1U8P2"/>
<evidence type="ECO:0000256" key="11">
    <source>
        <dbReference type="RuleBase" id="RU366025"/>
    </source>
</evidence>
<dbReference type="Pfam" id="PF06337">
    <property type="entry name" value="DUSP"/>
    <property type="match status" value="1"/>
</dbReference>
<feature type="compositionally biased region" description="Polar residues" evidence="12">
    <location>
        <begin position="19"/>
        <end position="38"/>
    </location>
</feature>
<dbReference type="Proteomes" id="UP001162060">
    <property type="component" value="Unassembled WGS sequence"/>
</dbReference>
<keyword evidence="4" id="KW-0479">Metal-binding</keyword>
<dbReference type="InterPro" id="IPR006615">
    <property type="entry name" value="Pept_C19_DUSP"/>
</dbReference>
<dbReference type="InterPro" id="IPR050185">
    <property type="entry name" value="Ub_carboxyl-term_hydrolase"/>
</dbReference>
<proteinExistence type="inferred from homology"/>
<keyword evidence="3 11" id="KW-0645">Protease</keyword>
<sequence>MSKGKKKKQVKRVSKRPNGCSSPDWIQNTSQESEALTVSSSSASSSSPALDSVNGSIESRHLLSTNSSAVRLEGSKQRAIVRRLMTQAQEQGLQIGDKRFVLSAKWWYSWCDFVQYEERDDTTAARVDALPLGQINNWPLLHVSEETSLDELMGGPLQPQLKENYHYVLVPQEVWDALMVWYSGGPTIARFVAQVQGDPKHGIDAFNRVHVYPEQAGNEVEVTACGQKYKSIQQETDMVMAGVDCTNTKEDSAAETTLHVHRKPSVVSSPIPKICGACRKTTGALKRCGSCHMIWYCGTNCQTSHWKYHKTLCRSKLSAEEKADGAIQKLQVERRGKMGLRNLGNTCFMNSALQCLSHVELLTRYFLSNKYKKDLNRDNPLGTGGNLAAEYDVLLKELWFGTAPSTSPANFKRAVSRFAPQFSGFQQHDAQELLAYIIDGLHEDLNRVKHKPYVEVEESDGSQDDATVATKAWQRHLLRNDSIFVDHVQGQFKSTVVCPLCNKVSITFDPFNCIQLELPQQQNCRIEVIYVSNEPTKSMTRYLLEAPKKGNVLQLKRALSKLCGVNPSALLAADIYQSMTYRIIGDAERLIRLREDDRILMYQLDDLSSEESVLRGFLYHRVGSSMTGDPFLFTFSASTTCAEMVEKWTDLLNTHVSRVSSAKIPSSLLSQCVYLTDRDGVHLRNEPVPMATDAKFLDFATLHGEDLPNESVFVTVAWSSSMLSSPASPRPDVEQVTNHESMCAQASEPRLHEGISLDDCFQNFVKLETLDQANLWYCSKCKEHRQAHKTMEMWRLPDVLVLSLKRFEYRNEVLRDKLDVFVDFPLEGLDMSRYSLEKSSDPDHLIYDLFAVSNHYGSMGFGHYTAFAKSWKDGDGELYPGWYSFDDSLVTPAMLSQVKSNAAYILFYKRRNLRAEYTAESRQS</sequence>
<comment type="similarity">
    <text evidence="2 11">Belongs to the peptidase C19 family.</text>
</comment>
<dbReference type="InterPro" id="IPR018200">
    <property type="entry name" value="USP_CS"/>
</dbReference>
<name>A0AAV1U8P2_9STRA</name>
<dbReference type="PROSITE" id="PS00972">
    <property type="entry name" value="USP_1"/>
    <property type="match status" value="1"/>
</dbReference>
<keyword evidence="9" id="KW-0862">Zinc</keyword>
<feature type="domain" description="DUSP" evidence="15">
    <location>
        <begin position="72"/>
        <end position="193"/>
    </location>
</feature>
<dbReference type="GO" id="GO:0004843">
    <property type="term" value="F:cysteine-type deubiquitinase activity"/>
    <property type="evidence" value="ECO:0007669"/>
    <property type="project" value="UniProtKB-UniRule"/>
</dbReference>
<feature type="compositionally biased region" description="Basic residues" evidence="12">
    <location>
        <begin position="1"/>
        <end position="15"/>
    </location>
</feature>
<reference evidence="16" key="1">
    <citation type="submission" date="2024-01" db="EMBL/GenBank/DDBJ databases">
        <authorList>
            <person name="Webb A."/>
        </authorList>
    </citation>
    <scope>NUCLEOTIDE SEQUENCE</scope>
    <source>
        <strain evidence="16">Pm1</strain>
    </source>
</reference>
<dbReference type="Pfam" id="PF01753">
    <property type="entry name" value="zf-MYND"/>
    <property type="match status" value="1"/>
</dbReference>
<evidence type="ECO:0000313" key="17">
    <source>
        <dbReference type="Proteomes" id="UP001162060"/>
    </source>
</evidence>
<dbReference type="SMART" id="SM00695">
    <property type="entry name" value="DUSP"/>
    <property type="match status" value="1"/>
</dbReference>
<dbReference type="Gene3D" id="3.90.70.10">
    <property type="entry name" value="Cysteine proteinases"/>
    <property type="match status" value="2"/>
</dbReference>
<comment type="catalytic activity">
    <reaction evidence="1 11">
        <text>Thiol-dependent hydrolysis of ester, thioester, amide, peptide and isopeptide bonds formed by the C-terminal Gly of ubiquitin (a 76-residue protein attached to proteins as an intracellular targeting signal).</text>
        <dbReference type="EC" id="3.4.19.12"/>
    </reaction>
</comment>
<keyword evidence="7 11" id="KW-0378">Hydrolase</keyword>
<dbReference type="PROSITE" id="PS50235">
    <property type="entry name" value="USP_3"/>
    <property type="match status" value="1"/>
</dbReference>
<dbReference type="PROSITE" id="PS51283">
    <property type="entry name" value="DUSP"/>
    <property type="match status" value="1"/>
</dbReference>
<dbReference type="PROSITE" id="PS00973">
    <property type="entry name" value="USP_2"/>
    <property type="match status" value="1"/>
</dbReference>
<dbReference type="CDD" id="cd02674">
    <property type="entry name" value="Peptidase_C19R"/>
    <property type="match status" value="1"/>
</dbReference>
<dbReference type="InterPro" id="IPR028889">
    <property type="entry name" value="USP"/>
</dbReference>
<dbReference type="PANTHER" id="PTHR21646">
    <property type="entry name" value="UBIQUITIN CARBOXYL-TERMINAL HYDROLASE"/>
    <property type="match status" value="1"/>
</dbReference>
<dbReference type="EMBL" id="CAKLBY020000170">
    <property type="protein sequence ID" value="CAK7930970.1"/>
    <property type="molecule type" value="Genomic_DNA"/>
</dbReference>
<dbReference type="SUPFAM" id="SSF144232">
    <property type="entry name" value="HIT/MYND zinc finger-like"/>
    <property type="match status" value="1"/>
</dbReference>
<evidence type="ECO:0000256" key="10">
    <source>
        <dbReference type="PROSITE-ProRule" id="PRU00134"/>
    </source>
</evidence>